<dbReference type="InterPro" id="IPR020569">
    <property type="entry name" value="UPF0029_Impact_CS"/>
</dbReference>
<dbReference type="PANTHER" id="PTHR16301">
    <property type="entry name" value="IMPACT-RELATED"/>
    <property type="match status" value="1"/>
</dbReference>
<evidence type="ECO:0000256" key="1">
    <source>
        <dbReference type="ARBA" id="ARBA00007665"/>
    </source>
</evidence>
<organism evidence="4 5">
    <name type="scientific">Arcanobacterium wilhelmae</name>
    <dbReference type="NCBI Taxonomy" id="1803177"/>
    <lineage>
        <taxon>Bacteria</taxon>
        <taxon>Bacillati</taxon>
        <taxon>Actinomycetota</taxon>
        <taxon>Actinomycetes</taxon>
        <taxon>Actinomycetales</taxon>
        <taxon>Actinomycetaceae</taxon>
        <taxon>Arcanobacterium</taxon>
    </lineage>
</organism>
<feature type="domain" description="Impact N-terminal" evidence="2">
    <location>
        <begin position="19"/>
        <end position="124"/>
    </location>
</feature>
<comment type="caution">
    <text evidence="4">The sequence shown here is derived from an EMBL/GenBank/DDBJ whole genome shotgun (WGS) entry which is preliminary data.</text>
</comment>
<dbReference type="EMBL" id="JAUSQW010000001">
    <property type="protein sequence ID" value="MDP9800374.1"/>
    <property type="molecule type" value="Genomic_DNA"/>
</dbReference>
<feature type="domain" description="UPF0029" evidence="3">
    <location>
        <begin position="149"/>
        <end position="195"/>
    </location>
</feature>
<keyword evidence="5" id="KW-1185">Reference proteome</keyword>
<dbReference type="InterPro" id="IPR001498">
    <property type="entry name" value="Impact_N"/>
</dbReference>
<dbReference type="Pfam" id="PF09186">
    <property type="entry name" value="DUF1949"/>
    <property type="match status" value="1"/>
</dbReference>
<dbReference type="InterPro" id="IPR036956">
    <property type="entry name" value="Impact_N_sf"/>
</dbReference>
<dbReference type="SUPFAM" id="SSF54980">
    <property type="entry name" value="EF-G C-terminal domain-like"/>
    <property type="match status" value="1"/>
</dbReference>
<name>A0ABT9N9I5_9ACTO</name>
<evidence type="ECO:0000259" key="2">
    <source>
        <dbReference type="Pfam" id="PF01205"/>
    </source>
</evidence>
<dbReference type="RefSeq" id="WP_307014145.1">
    <property type="nucleotide sequence ID" value="NZ_JAUSQW010000001.1"/>
</dbReference>
<dbReference type="InterPro" id="IPR023582">
    <property type="entry name" value="Impact"/>
</dbReference>
<evidence type="ECO:0000259" key="3">
    <source>
        <dbReference type="Pfam" id="PF09186"/>
    </source>
</evidence>
<evidence type="ECO:0000313" key="5">
    <source>
        <dbReference type="Proteomes" id="UP001235966"/>
    </source>
</evidence>
<dbReference type="SUPFAM" id="SSF54211">
    <property type="entry name" value="Ribosomal protein S5 domain 2-like"/>
    <property type="match status" value="1"/>
</dbReference>
<dbReference type="Gene3D" id="3.30.230.30">
    <property type="entry name" value="Impact, N-terminal domain"/>
    <property type="match status" value="1"/>
</dbReference>
<dbReference type="Pfam" id="PF01205">
    <property type="entry name" value="Impact_N"/>
    <property type="match status" value="1"/>
</dbReference>
<dbReference type="PANTHER" id="PTHR16301:SF20">
    <property type="entry name" value="IMPACT FAMILY MEMBER YIGZ"/>
    <property type="match status" value="1"/>
</dbReference>
<dbReference type="PROSITE" id="PS00910">
    <property type="entry name" value="UPF0029"/>
    <property type="match status" value="1"/>
</dbReference>
<dbReference type="InterPro" id="IPR035647">
    <property type="entry name" value="EFG_III/V"/>
</dbReference>
<sequence length="214" mass="22481">MSLLLARQNLELAGELEIKRSRFITRIRRVSSADEARALVSDCRAEFPDARHHCSAFVVSVPGAQPLQHSSDDGEPSGTAGRPMLDVLTGADLTDVAAVVVRYFGGTLLGTGGLVRAYTDAVAGTLAGAAVVQRVPYVRARVALMHSVAGKVEADLRAAGYEIADVRYEASRVQLEVAVESLDSFNTALAELTSGAASATDAGEIWAEEPAGTL</sequence>
<evidence type="ECO:0000313" key="4">
    <source>
        <dbReference type="EMBL" id="MDP9800374.1"/>
    </source>
</evidence>
<proteinExistence type="inferred from homology"/>
<dbReference type="InterPro" id="IPR020568">
    <property type="entry name" value="Ribosomal_Su5_D2-typ_SF"/>
</dbReference>
<gene>
    <name evidence="4" type="ORF">J2S49_000450</name>
</gene>
<protein>
    <submittedName>
        <fullName evidence="4">YigZ family protein</fullName>
    </submittedName>
</protein>
<accession>A0ABT9N9I5</accession>
<comment type="similarity">
    <text evidence="1">Belongs to the IMPACT family.</text>
</comment>
<reference evidence="4 5" key="1">
    <citation type="submission" date="2023-07" db="EMBL/GenBank/DDBJ databases">
        <title>Sequencing the genomes of 1000 actinobacteria strains.</title>
        <authorList>
            <person name="Klenk H.-P."/>
        </authorList>
    </citation>
    <scope>NUCLEOTIDE SEQUENCE [LARGE SCALE GENOMIC DNA]</scope>
    <source>
        <strain evidence="4 5">DSM 102162</strain>
    </source>
</reference>
<dbReference type="InterPro" id="IPR015269">
    <property type="entry name" value="UPF0029_Impact_C"/>
</dbReference>
<dbReference type="Proteomes" id="UP001235966">
    <property type="component" value="Unassembled WGS sequence"/>
</dbReference>